<dbReference type="EMBL" id="WOCE01000007">
    <property type="protein sequence ID" value="KAE9610637.1"/>
    <property type="molecule type" value="Genomic_DNA"/>
</dbReference>
<feature type="transmembrane region" description="Helical" evidence="1">
    <location>
        <begin position="53"/>
        <end position="78"/>
    </location>
</feature>
<protein>
    <submittedName>
        <fullName evidence="2">Uncharacterized protein</fullName>
    </submittedName>
</protein>
<keyword evidence="3" id="KW-1185">Reference proteome</keyword>
<accession>A0A6A4Q9N0</accession>
<evidence type="ECO:0000313" key="3">
    <source>
        <dbReference type="Proteomes" id="UP000447434"/>
    </source>
</evidence>
<keyword evidence="1" id="KW-0812">Transmembrane</keyword>
<keyword evidence="1" id="KW-1133">Transmembrane helix</keyword>
<name>A0A6A4Q9N0_LUPAL</name>
<keyword evidence="1" id="KW-0472">Membrane</keyword>
<proteinExistence type="predicted"/>
<sequence length="86" mass="10314">MDGPHAYTRRPIIFILEGLYHKPFFHFISLFSQFSILPFNFILITFIPFLIKLFHFISFILLLFSISFTFPQFIVMIINPCFQFIT</sequence>
<evidence type="ECO:0000256" key="1">
    <source>
        <dbReference type="SAM" id="Phobius"/>
    </source>
</evidence>
<evidence type="ECO:0000313" key="2">
    <source>
        <dbReference type="EMBL" id="KAE9610637.1"/>
    </source>
</evidence>
<organism evidence="2 3">
    <name type="scientific">Lupinus albus</name>
    <name type="common">White lupine</name>
    <name type="synonym">Lupinus termis</name>
    <dbReference type="NCBI Taxonomy" id="3870"/>
    <lineage>
        <taxon>Eukaryota</taxon>
        <taxon>Viridiplantae</taxon>
        <taxon>Streptophyta</taxon>
        <taxon>Embryophyta</taxon>
        <taxon>Tracheophyta</taxon>
        <taxon>Spermatophyta</taxon>
        <taxon>Magnoliopsida</taxon>
        <taxon>eudicotyledons</taxon>
        <taxon>Gunneridae</taxon>
        <taxon>Pentapetalae</taxon>
        <taxon>rosids</taxon>
        <taxon>fabids</taxon>
        <taxon>Fabales</taxon>
        <taxon>Fabaceae</taxon>
        <taxon>Papilionoideae</taxon>
        <taxon>50 kb inversion clade</taxon>
        <taxon>genistoids sensu lato</taxon>
        <taxon>core genistoids</taxon>
        <taxon>Genisteae</taxon>
        <taxon>Lupinus</taxon>
    </lineage>
</organism>
<feature type="transmembrane region" description="Helical" evidence="1">
    <location>
        <begin position="24"/>
        <end position="47"/>
    </location>
</feature>
<gene>
    <name evidence="2" type="ORF">Lalb_Chr07g0188721</name>
</gene>
<reference evidence="3" key="1">
    <citation type="journal article" date="2020" name="Nat. Commun.">
        <title>Genome sequence of the cluster root forming white lupin.</title>
        <authorList>
            <person name="Hufnagel B."/>
            <person name="Marques A."/>
            <person name="Soriano A."/>
            <person name="Marques L."/>
            <person name="Divol F."/>
            <person name="Doumas P."/>
            <person name="Sallet E."/>
            <person name="Mancinotti D."/>
            <person name="Carrere S."/>
            <person name="Marande W."/>
            <person name="Arribat S."/>
            <person name="Keller J."/>
            <person name="Huneau C."/>
            <person name="Blein T."/>
            <person name="Aime D."/>
            <person name="Laguerre M."/>
            <person name="Taylor J."/>
            <person name="Schubert V."/>
            <person name="Nelson M."/>
            <person name="Geu-Flores F."/>
            <person name="Crespi M."/>
            <person name="Gallardo-Guerrero K."/>
            <person name="Delaux P.-M."/>
            <person name="Salse J."/>
            <person name="Berges H."/>
            <person name="Guyot R."/>
            <person name="Gouzy J."/>
            <person name="Peret B."/>
        </authorList>
    </citation>
    <scope>NUCLEOTIDE SEQUENCE [LARGE SCALE GENOMIC DNA]</scope>
    <source>
        <strain evidence="3">cv. Amiga</strain>
    </source>
</reference>
<dbReference type="AlphaFoldDB" id="A0A6A4Q9N0"/>
<comment type="caution">
    <text evidence="2">The sequence shown here is derived from an EMBL/GenBank/DDBJ whole genome shotgun (WGS) entry which is preliminary data.</text>
</comment>
<dbReference type="Proteomes" id="UP000447434">
    <property type="component" value="Chromosome 7"/>
</dbReference>